<feature type="transmembrane region" description="Helical" evidence="5">
    <location>
        <begin position="99"/>
        <end position="120"/>
    </location>
</feature>
<keyword evidence="3 5" id="KW-1133">Transmembrane helix</keyword>
<evidence type="ECO:0000313" key="7">
    <source>
        <dbReference type="EMBL" id="QDV75394.1"/>
    </source>
</evidence>
<dbReference type="Pfam" id="PF07291">
    <property type="entry name" value="MauE"/>
    <property type="match status" value="1"/>
</dbReference>
<dbReference type="RefSeq" id="WP_145114631.1">
    <property type="nucleotide sequence ID" value="NZ_CP036349.1"/>
</dbReference>
<evidence type="ECO:0000256" key="1">
    <source>
        <dbReference type="ARBA" id="ARBA00004141"/>
    </source>
</evidence>
<dbReference type="InterPro" id="IPR036163">
    <property type="entry name" value="HMA_dom_sf"/>
</dbReference>
<evidence type="ECO:0000256" key="5">
    <source>
        <dbReference type="SAM" id="Phobius"/>
    </source>
</evidence>
<dbReference type="GO" id="GO:0030416">
    <property type="term" value="P:methylamine metabolic process"/>
    <property type="evidence" value="ECO:0007669"/>
    <property type="project" value="InterPro"/>
</dbReference>
<dbReference type="SUPFAM" id="SSF55008">
    <property type="entry name" value="HMA, heavy metal-associated domain"/>
    <property type="match status" value="1"/>
</dbReference>
<sequence>MQQTYETNLRCQKCLATIKPLLDGEDRVLNWSVDLDDAKKPLTVELAAASDGDRVIELLAGAGYEATPINRPHGQPSGAPQPLATDAPENFKLSNYKPLMLVIAYVVGATAVAESIHGSFEWPRAMNYFMGFFFLGFAFFKLLDIPAFADSFSSYDIVAKRSRGYALAYPWIELALGVFFVSGALPFVANGVTAVIMGVGLVGVAGAVFRKQTIQCACLGTVFNLPMSVVTIVENTVMMLMAIVMLAMHLST</sequence>
<reference evidence="7 8" key="1">
    <citation type="submission" date="2019-02" db="EMBL/GenBank/DDBJ databases">
        <title>Deep-cultivation of Planctomycetes and their phenomic and genomic characterization uncovers novel biology.</title>
        <authorList>
            <person name="Wiegand S."/>
            <person name="Jogler M."/>
            <person name="Boedeker C."/>
            <person name="Pinto D."/>
            <person name="Vollmers J."/>
            <person name="Rivas-Marin E."/>
            <person name="Kohn T."/>
            <person name="Peeters S.H."/>
            <person name="Heuer A."/>
            <person name="Rast P."/>
            <person name="Oberbeckmann S."/>
            <person name="Bunk B."/>
            <person name="Jeske O."/>
            <person name="Meyerdierks A."/>
            <person name="Storesund J.E."/>
            <person name="Kallscheuer N."/>
            <person name="Luecker S."/>
            <person name="Lage O.M."/>
            <person name="Pohl T."/>
            <person name="Merkel B.J."/>
            <person name="Hornburger P."/>
            <person name="Mueller R.-W."/>
            <person name="Bruemmer F."/>
            <person name="Labrenz M."/>
            <person name="Spormann A.M."/>
            <person name="Op den Camp H."/>
            <person name="Overmann J."/>
            <person name="Amann R."/>
            <person name="Jetten M.S.M."/>
            <person name="Mascher T."/>
            <person name="Medema M.H."/>
            <person name="Devos D.P."/>
            <person name="Kaster A.-K."/>
            <person name="Ovreas L."/>
            <person name="Rohde M."/>
            <person name="Galperin M.Y."/>
            <person name="Jogler C."/>
        </authorList>
    </citation>
    <scope>NUCLEOTIDE SEQUENCE [LARGE SCALE GENOMIC DNA]</scope>
    <source>
        <strain evidence="7 8">Spa11</strain>
    </source>
</reference>
<dbReference type="GO" id="GO:0046872">
    <property type="term" value="F:metal ion binding"/>
    <property type="evidence" value="ECO:0007669"/>
    <property type="project" value="InterPro"/>
</dbReference>
<evidence type="ECO:0000256" key="2">
    <source>
        <dbReference type="ARBA" id="ARBA00022692"/>
    </source>
</evidence>
<dbReference type="Gene3D" id="3.30.70.100">
    <property type="match status" value="1"/>
</dbReference>
<dbReference type="InterPro" id="IPR009908">
    <property type="entry name" value="Methylamine_util_MauE"/>
</dbReference>
<dbReference type="KEGG" id="bmei:Spa11_36110"/>
<evidence type="ECO:0000313" key="8">
    <source>
        <dbReference type="Proteomes" id="UP000316426"/>
    </source>
</evidence>
<proteinExistence type="predicted"/>
<keyword evidence="8" id="KW-1185">Reference proteome</keyword>
<dbReference type="GO" id="GO:0016020">
    <property type="term" value="C:membrane"/>
    <property type="evidence" value="ECO:0007669"/>
    <property type="project" value="UniProtKB-SubCell"/>
</dbReference>
<feature type="transmembrane region" description="Helical" evidence="5">
    <location>
        <begin position="221"/>
        <end position="248"/>
    </location>
</feature>
<accession>A0A518KC80</accession>
<evidence type="ECO:0000256" key="4">
    <source>
        <dbReference type="ARBA" id="ARBA00023136"/>
    </source>
</evidence>
<protein>
    <recommendedName>
        <fullName evidence="6">Methylamine utilisation protein MauE domain-containing protein</fullName>
    </recommendedName>
</protein>
<feature type="transmembrane region" description="Helical" evidence="5">
    <location>
        <begin position="187"/>
        <end position="209"/>
    </location>
</feature>
<dbReference type="EMBL" id="CP036349">
    <property type="protein sequence ID" value="QDV75394.1"/>
    <property type="molecule type" value="Genomic_DNA"/>
</dbReference>
<evidence type="ECO:0000259" key="6">
    <source>
        <dbReference type="Pfam" id="PF07291"/>
    </source>
</evidence>
<dbReference type="Proteomes" id="UP000316426">
    <property type="component" value="Chromosome"/>
</dbReference>
<comment type="subcellular location">
    <subcellularLocation>
        <location evidence="1">Membrane</location>
        <topology evidence="1">Multi-pass membrane protein</topology>
    </subcellularLocation>
</comment>
<feature type="transmembrane region" description="Helical" evidence="5">
    <location>
        <begin position="164"/>
        <end position="181"/>
    </location>
</feature>
<evidence type="ECO:0000256" key="3">
    <source>
        <dbReference type="ARBA" id="ARBA00022989"/>
    </source>
</evidence>
<organism evidence="7 8">
    <name type="scientific">Botrimarina mediterranea</name>
    <dbReference type="NCBI Taxonomy" id="2528022"/>
    <lineage>
        <taxon>Bacteria</taxon>
        <taxon>Pseudomonadati</taxon>
        <taxon>Planctomycetota</taxon>
        <taxon>Planctomycetia</taxon>
        <taxon>Pirellulales</taxon>
        <taxon>Lacipirellulaceae</taxon>
        <taxon>Botrimarina</taxon>
    </lineage>
</organism>
<gene>
    <name evidence="7" type="ORF">Spa11_36110</name>
</gene>
<feature type="transmembrane region" description="Helical" evidence="5">
    <location>
        <begin position="126"/>
        <end position="143"/>
    </location>
</feature>
<name>A0A518KC80_9BACT</name>
<keyword evidence="2 5" id="KW-0812">Transmembrane</keyword>
<feature type="domain" description="Methylamine utilisation protein MauE" evidence="6">
    <location>
        <begin position="125"/>
        <end position="247"/>
    </location>
</feature>
<dbReference type="AlphaFoldDB" id="A0A518KC80"/>
<keyword evidence="4 5" id="KW-0472">Membrane</keyword>